<evidence type="ECO:0000313" key="1">
    <source>
        <dbReference type="EMBL" id="MBU3077709.1"/>
    </source>
</evidence>
<gene>
    <name evidence="1" type="ORF">KOF26_07495</name>
</gene>
<organism evidence="1 2">
    <name type="scientific">Sphingomonas quercus</name>
    <dbReference type="NCBI Taxonomy" id="2842451"/>
    <lineage>
        <taxon>Bacteria</taxon>
        <taxon>Pseudomonadati</taxon>
        <taxon>Pseudomonadota</taxon>
        <taxon>Alphaproteobacteria</taxon>
        <taxon>Sphingomonadales</taxon>
        <taxon>Sphingomonadaceae</taxon>
        <taxon>Sphingomonas</taxon>
    </lineage>
</organism>
<proteinExistence type="predicted"/>
<comment type="caution">
    <text evidence="1">The sequence shown here is derived from an EMBL/GenBank/DDBJ whole genome shotgun (WGS) entry which is preliminary data.</text>
</comment>
<reference evidence="1 2" key="1">
    <citation type="submission" date="2021-06" db="EMBL/GenBank/DDBJ databases">
        <title>Sphingomonas sp. XMGL2, whole genome shotgun sequencing project.</title>
        <authorList>
            <person name="Zhao G."/>
            <person name="Shen L."/>
        </authorList>
    </citation>
    <scope>NUCLEOTIDE SEQUENCE [LARGE SCALE GENOMIC DNA]</scope>
    <source>
        <strain evidence="1 2">XMGL2</strain>
    </source>
</reference>
<evidence type="ECO:0000313" key="2">
    <source>
        <dbReference type="Proteomes" id="UP000776276"/>
    </source>
</evidence>
<name>A0ABS6BKC5_9SPHN</name>
<dbReference type="Proteomes" id="UP000776276">
    <property type="component" value="Unassembled WGS sequence"/>
</dbReference>
<protein>
    <submittedName>
        <fullName evidence="1">Uncharacterized protein</fullName>
    </submittedName>
</protein>
<dbReference type="EMBL" id="JAHKRT010000003">
    <property type="protein sequence ID" value="MBU3077709.1"/>
    <property type="molecule type" value="Genomic_DNA"/>
</dbReference>
<accession>A0ABS6BKC5</accession>
<keyword evidence="2" id="KW-1185">Reference proteome</keyword>
<sequence>MRTLHRGPLIVLPQDSLDTGSPGNPHVSGAGQAGSTLVLAGFSSGYAIPAGRPFSLIQGGRR</sequence>